<feature type="domain" description="Mur ligase C-terminal" evidence="13">
    <location>
        <begin position="315"/>
        <end position="441"/>
    </location>
</feature>
<dbReference type="SUPFAM" id="SSF53244">
    <property type="entry name" value="MurD-like peptide ligases, peptide-binding domain"/>
    <property type="match status" value="1"/>
</dbReference>
<dbReference type="Proteomes" id="UP001526147">
    <property type="component" value="Unassembled WGS sequence"/>
</dbReference>
<reference evidence="15 16" key="1">
    <citation type="submission" date="2022-10" db="EMBL/GenBank/DDBJ databases">
        <title>Draft genome assembly of moderately radiation resistant bacterium Metabacillus halosaccharovorans.</title>
        <authorList>
            <person name="Pal S."/>
            <person name="Gopinathan A."/>
        </authorList>
    </citation>
    <scope>NUCLEOTIDE SEQUENCE [LARGE SCALE GENOMIC DNA]</scope>
    <source>
        <strain evidence="15 16">VITHBRA001</strain>
    </source>
</reference>
<keyword evidence="8 10" id="KW-0131">Cell cycle</keyword>
<feature type="domain" description="Mur ligase central" evidence="14">
    <location>
        <begin position="111"/>
        <end position="293"/>
    </location>
</feature>
<comment type="pathway">
    <text evidence="10 11">Cell wall biogenesis; peptidoglycan biosynthesis.</text>
</comment>
<keyword evidence="5 10" id="KW-0067">ATP-binding</keyword>
<comment type="catalytic activity">
    <reaction evidence="10 11">
        <text>D-alanyl-D-alanine + UDP-N-acetyl-alpha-D-muramoyl-L-alanyl-gamma-D-glutamyl-meso-2,6-diaminopimelate + ATP = UDP-N-acetyl-alpha-D-muramoyl-L-alanyl-gamma-D-glutamyl-meso-2,6-diaminopimeloyl-D-alanyl-D-alanine + ADP + phosphate + H(+)</text>
        <dbReference type="Rhea" id="RHEA:28374"/>
        <dbReference type="ChEBI" id="CHEBI:15378"/>
        <dbReference type="ChEBI" id="CHEBI:30616"/>
        <dbReference type="ChEBI" id="CHEBI:43474"/>
        <dbReference type="ChEBI" id="CHEBI:57822"/>
        <dbReference type="ChEBI" id="CHEBI:61386"/>
        <dbReference type="ChEBI" id="CHEBI:83905"/>
        <dbReference type="ChEBI" id="CHEBI:456216"/>
        <dbReference type="EC" id="6.3.2.10"/>
    </reaction>
</comment>
<evidence type="ECO:0000256" key="1">
    <source>
        <dbReference type="ARBA" id="ARBA00022490"/>
    </source>
</evidence>
<evidence type="ECO:0000256" key="7">
    <source>
        <dbReference type="ARBA" id="ARBA00022984"/>
    </source>
</evidence>
<dbReference type="Gene3D" id="3.90.190.20">
    <property type="entry name" value="Mur ligase, C-terminal domain"/>
    <property type="match status" value="1"/>
</dbReference>
<evidence type="ECO:0000256" key="5">
    <source>
        <dbReference type="ARBA" id="ARBA00022840"/>
    </source>
</evidence>
<dbReference type="EMBL" id="JAOYEY010000015">
    <property type="protein sequence ID" value="MCV9884264.1"/>
    <property type="molecule type" value="Genomic_DNA"/>
</dbReference>
<dbReference type="InterPro" id="IPR005863">
    <property type="entry name" value="UDP-N-AcMur_synth"/>
</dbReference>
<comment type="similarity">
    <text evidence="10">Belongs to the MurCDEF family. MurF subfamily.</text>
</comment>
<evidence type="ECO:0000259" key="14">
    <source>
        <dbReference type="Pfam" id="PF08245"/>
    </source>
</evidence>
<dbReference type="PANTHER" id="PTHR43024:SF1">
    <property type="entry name" value="UDP-N-ACETYLMURAMOYL-TRIPEPTIDE--D-ALANYL-D-ALANINE LIGASE"/>
    <property type="match status" value="1"/>
</dbReference>
<feature type="domain" description="Mur ligase N-terminal catalytic" evidence="12">
    <location>
        <begin position="27"/>
        <end position="100"/>
    </location>
</feature>
<dbReference type="InterPro" id="IPR013221">
    <property type="entry name" value="Mur_ligase_cen"/>
</dbReference>
<proteinExistence type="inferred from homology"/>
<evidence type="ECO:0000256" key="4">
    <source>
        <dbReference type="ARBA" id="ARBA00022741"/>
    </source>
</evidence>
<evidence type="ECO:0000256" key="6">
    <source>
        <dbReference type="ARBA" id="ARBA00022960"/>
    </source>
</evidence>
<name>A0ABT3DB30_9BACI</name>
<dbReference type="InterPro" id="IPR051046">
    <property type="entry name" value="MurCDEF_CellWall_CoF430Synth"/>
</dbReference>
<evidence type="ECO:0000259" key="13">
    <source>
        <dbReference type="Pfam" id="PF02875"/>
    </source>
</evidence>
<dbReference type="NCBIfam" id="TIGR01143">
    <property type="entry name" value="murF"/>
    <property type="match status" value="1"/>
</dbReference>
<dbReference type="InterPro" id="IPR036615">
    <property type="entry name" value="Mur_ligase_C_dom_sf"/>
</dbReference>
<dbReference type="PANTHER" id="PTHR43024">
    <property type="entry name" value="UDP-N-ACETYLMURAMOYL-TRIPEPTIDE--D-ALANYL-D-ALANINE LIGASE"/>
    <property type="match status" value="1"/>
</dbReference>
<dbReference type="Gene3D" id="3.40.1190.10">
    <property type="entry name" value="Mur-like, catalytic domain"/>
    <property type="match status" value="1"/>
</dbReference>
<dbReference type="InterPro" id="IPR000713">
    <property type="entry name" value="Mur_ligase_N"/>
</dbReference>
<keyword evidence="3 10" id="KW-0132">Cell division</keyword>
<dbReference type="Pfam" id="PF02875">
    <property type="entry name" value="Mur_ligase_C"/>
    <property type="match status" value="1"/>
</dbReference>
<evidence type="ECO:0000256" key="3">
    <source>
        <dbReference type="ARBA" id="ARBA00022618"/>
    </source>
</evidence>
<protein>
    <recommendedName>
        <fullName evidence="10 11">UDP-N-acetylmuramoyl-tripeptide--D-alanyl-D-alanine ligase</fullName>
        <ecNumber evidence="10 11">6.3.2.10</ecNumber>
    </recommendedName>
    <alternativeName>
        <fullName evidence="10">D-alanyl-D-alanine-adding enzyme</fullName>
    </alternativeName>
</protein>
<evidence type="ECO:0000259" key="12">
    <source>
        <dbReference type="Pfam" id="PF01225"/>
    </source>
</evidence>
<keyword evidence="16" id="KW-1185">Reference proteome</keyword>
<feature type="binding site" evidence="10">
    <location>
        <begin position="113"/>
        <end position="119"/>
    </location>
    <ligand>
        <name>ATP</name>
        <dbReference type="ChEBI" id="CHEBI:30616"/>
    </ligand>
</feature>
<comment type="caution">
    <text evidence="15">The sequence shown here is derived from an EMBL/GenBank/DDBJ whole genome shotgun (WGS) entry which is preliminary data.</text>
</comment>
<evidence type="ECO:0000256" key="11">
    <source>
        <dbReference type="RuleBase" id="RU004136"/>
    </source>
</evidence>
<keyword evidence="9 10" id="KW-0961">Cell wall biogenesis/degradation</keyword>
<evidence type="ECO:0000256" key="10">
    <source>
        <dbReference type="HAMAP-Rule" id="MF_02019"/>
    </source>
</evidence>
<dbReference type="InterPro" id="IPR004101">
    <property type="entry name" value="Mur_ligase_C"/>
</dbReference>
<organism evidence="15 16">
    <name type="scientific">Metabacillus halosaccharovorans</name>
    <dbReference type="NCBI Taxonomy" id="930124"/>
    <lineage>
        <taxon>Bacteria</taxon>
        <taxon>Bacillati</taxon>
        <taxon>Bacillota</taxon>
        <taxon>Bacilli</taxon>
        <taxon>Bacillales</taxon>
        <taxon>Bacillaceae</taxon>
        <taxon>Metabacillus</taxon>
    </lineage>
</organism>
<gene>
    <name evidence="10" type="primary">murF</name>
    <name evidence="15" type="ORF">OIH86_01135</name>
</gene>
<dbReference type="EC" id="6.3.2.10" evidence="10 11"/>
<evidence type="ECO:0000256" key="2">
    <source>
        <dbReference type="ARBA" id="ARBA00022598"/>
    </source>
</evidence>
<dbReference type="HAMAP" id="MF_02019">
    <property type="entry name" value="MurF"/>
    <property type="match status" value="1"/>
</dbReference>
<dbReference type="RefSeq" id="WP_264141255.1">
    <property type="nucleotide sequence ID" value="NZ_JAOYEY010000015.1"/>
</dbReference>
<dbReference type="SUPFAM" id="SSF63418">
    <property type="entry name" value="MurE/MurF N-terminal domain"/>
    <property type="match status" value="1"/>
</dbReference>
<dbReference type="SUPFAM" id="SSF53623">
    <property type="entry name" value="MurD-like peptide ligases, catalytic domain"/>
    <property type="match status" value="1"/>
</dbReference>
<dbReference type="Pfam" id="PF01225">
    <property type="entry name" value="Mur_ligase"/>
    <property type="match status" value="1"/>
</dbReference>
<comment type="function">
    <text evidence="10 11">Involved in cell wall formation. Catalyzes the final step in the synthesis of UDP-N-acetylmuramoyl-pentapeptide, the precursor of murein.</text>
</comment>
<dbReference type="Gene3D" id="3.40.1390.10">
    <property type="entry name" value="MurE/MurF, N-terminal domain"/>
    <property type="match status" value="1"/>
</dbReference>
<evidence type="ECO:0000313" key="15">
    <source>
        <dbReference type="EMBL" id="MCV9884264.1"/>
    </source>
</evidence>
<dbReference type="GO" id="GO:0016874">
    <property type="term" value="F:ligase activity"/>
    <property type="evidence" value="ECO:0007669"/>
    <property type="project" value="UniProtKB-KW"/>
</dbReference>
<keyword evidence="1 10" id="KW-0963">Cytoplasm</keyword>
<dbReference type="InterPro" id="IPR035911">
    <property type="entry name" value="MurE/MurF_N"/>
</dbReference>
<keyword evidence="6 10" id="KW-0133">Cell shape</keyword>
<sequence length="454" mass="49844">MIKRSLLDIEKMVDGYGLEEEYKNLYISGVTTDSRQVGKDSLFIPLVGDIYNGHEFGEKALKDGAAAVLWQKSEKNPPKDAPVIFVENTLTALQALAKSYISQLQVKVVGVTGSNGKTTTKDMVGSLLETTYNVHKTKGNFNNHIGLPLTVLSMSEETEVAVLEMGMSGKGEIELLSKIAHPDVAVITNIGESHLMDLGSREGIAEAKLEITKGLKRDGLFIYHGDEPLLQERVSDLSLKTATFGEKSTNDYYPAEITQKLTGTSFKVGNEEYFIPVLGKHNVWNALAAYAVAEHLGVKKENIKEGFLSIKVTGMRLELIEAKSGASIINDAYNASPTSMKAAIDLIENLNGFGQKFVVLGDMLELGEEEKEYHREVGRVIKQNNISHIFTFGRLGAEIAAGAKENFAQEFVHHFEEKSPLITLLKSLVRKNDVVLVKASRGMKLEEVVNALIT</sequence>
<evidence type="ECO:0000256" key="9">
    <source>
        <dbReference type="ARBA" id="ARBA00023316"/>
    </source>
</evidence>
<dbReference type="Pfam" id="PF08245">
    <property type="entry name" value="Mur_ligase_M"/>
    <property type="match status" value="1"/>
</dbReference>
<dbReference type="InterPro" id="IPR036565">
    <property type="entry name" value="Mur-like_cat_sf"/>
</dbReference>
<keyword evidence="7 10" id="KW-0573">Peptidoglycan synthesis</keyword>
<keyword evidence="4 10" id="KW-0547">Nucleotide-binding</keyword>
<evidence type="ECO:0000313" key="16">
    <source>
        <dbReference type="Proteomes" id="UP001526147"/>
    </source>
</evidence>
<keyword evidence="2 10" id="KW-0436">Ligase</keyword>
<comment type="subcellular location">
    <subcellularLocation>
        <location evidence="10 11">Cytoplasm</location>
    </subcellularLocation>
</comment>
<evidence type="ECO:0000256" key="8">
    <source>
        <dbReference type="ARBA" id="ARBA00023306"/>
    </source>
</evidence>
<accession>A0ABT3DB30</accession>